<name>A0A3N2DB00_9MICO</name>
<accession>A0A3N2DB00</accession>
<comment type="caution">
    <text evidence="2">The sequence shown here is derived from an EMBL/GenBank/DDBJ whole genome shotgun (WGS) entry which is preliminary data.</text>
</comment>
<sequence>MSDMWWSRGVGCGLVVVLAVGLVACRGGEEPTPAPSGSGASPTVEASPSLDATVDEQELIDEAIAALTEYLALANEIENAGGEGWEEKLKPWWGSQEMIDAGTLQFTTMLDNGWHHEGASVATNLVGHAVSLPDQTIKISYCLDARGVRAVDSEGSEVAHGVDHPFPGEAELRHAEERWLVMSVQVDRSAEC</sequence>
<evidence type="ECO:0000256" key="1">
    <source>
        <dbReference type="SAM" id="MobiDB-lite"/>
    </source>
</evidence>
<gene>
    <name evidence="2" type="ORF">EDD28_1516</name>
</gene>
<protein>
    <recommendedName>
        <fullName evidence="4">SnoaL-like protein</fullName>
    </recommendedName>
</protein>
<dbReference type="AlphaFoldDB" id="A0A3N2DB00"/>
<feature type="region of interest" description="Disordered" evidence="1">
    <location>
        <begin position="30"/>
        <end position="49"/>
    </location>
</feature>
<keyword evidence="3" id="KW-1185">Reference proteome</keyword>
<proteinExistence type="predicted"/>
<evidence type="ECO:0000313" key="3">
    <source>
        <dbReference type="Proteomes" id="UP000275356"/>
    </source>
</evidence>
<evidence type="ECO:0000313" key="2">
    <source>
        <dbReference type="EMBL" id="ROR96923.1"/>
    </source>
</evidence>
<dbReference type="RefSeq" id="WP_148059567.1">
    <property type="nucleotide sequence ID" value="NZ_RKHQ01000001.1"/>
</dbReference>
<organism evidence="2 3">
    <name type="scientific">Salana multivorans</name>
    <dbReference type="NCBI Taxonomy" id="120377"/>
    <lineage>
        <taxon>Bacteria</taxon>
        <taxon>Bacillati</taxon>
        <taxon>Actinomycetota</taxon>
        <taxon>Actinomycetes</taxon>
        <taxon>Micrococcales</taxon>
        <taxon>Beutenbergiaceae</taxon>
        <taxon>Salana</taxon>
    </lineage>
</organism>
<dbReference type="EMBL" id="RKHQ01000001">
    <property type="protein sequence ID" value="ROR96923.1"/>
    <property type="molecule type" value="Genomic_DNA"/>
</dbReference>
<reference evidence="2 3" key="1">
    <citation type="submission" date="2018-11" db="EMBL/GenBank/DDBJ databases">
        <title>Sequencing the genomes of 1000 actinobacteria strains.</title>
        <authorList>
            <person name="Klenk H.-P."/>
        </authorList>
    </citation>
    <scope>NUCLEOTIDE SEQUENCE [LARGE SCALE GENOMIC DNA]</scope>
    <source>
        <strain evidence="2 3">DSM 13521</strain>
    </source>
</reference>
<evidence type="ECO:0008006" key="4">
    <source>
        <dbReference type="Google" id="ProtNLM"/>
    </source>
</evidence>
<dbReference type="Proteomes" id="UP000275356">
    <property type="component" value="Unassembled WGS sequence"/>
</dbReference>